<accession>A0A4Y8RE50</accession>
<name>A0A4Y8RE50_9HYPH</name>
<comment type="caution">
    <text evidence="2">The sequence shown here is derived from an EMBL/GenBank/DDBJ whole genome shotgun (WGS) entry which is preliminary data.</text>
</comment>
<evidence type="ECO:0000259" key="1">
    <source>
        <dbReference type="Pfam" id="PF06527"/>
    </source>
</evidence>
<dbReference type="Proteomes" id="UP000298179">
    <property type="component" value="Unassembled WGS sequence"/>
</dbReference>
<evidence type="ECO:0000313" key="2">
    <source>
        <dbReference type="EMBL" id="TFF19871.1"/>
    </source>
</evidence>
<dbReference type="InterPro" id="IPR009492">
    <property type="entry name" value="TniQ"/>
</dbReference>
<evidence type="ECO:0000313" key="3">
    <source>
        <dbReference type="Proteomes" id="UP000298179"/>
    </source>
</evidence>
<dbReference type="AlphaFoldDB" id="A0A4Y8RE50"/>
<gene>
    <name evidence="2" type="ORF">E3C22_19600</name>
</gene>
<reference evidence="2 3" key="1">
    <citation type="submission" date="2019-03" db="EMBL/GenBank/DDBJ databases">
        <title>Jiella endophytica sp. nov., a novel endophytic bacterium isolated from root of Ficus microcarpa Linn. f.</title>
        <authorList>
            <person name="Tuo L."/>
        </authorList>
    </citation>
    <scope>NUCLEOTIDE SEQUENCE [LARGE SCALE GENOMIC DNA]</scope>
    <source>
        <strain evidence="2 3">CBS5Q-3</strain>
    </source>
</reference>
<dbReference type="OrthoDB" id="7595282at2"/>
<sequence>MTPGLLPRRPRPRHDETPWSYASRLAWANGASSLEHLVTRWGFRVFDIGNGNPAALSLLAALAGVEPLSAATGIVMDGRTYRIGRELVRKSNLARRRFRVCPVCVAEDVASRSGSPTLRTHGRLPWAIEALSTCREHEVALREYEPAATIGGVEFAYCIETNLPAILQDARAPERRVPVGAETYLAGRVFGGGHTAPFLDGLPYHVADRLMEIVGMTLTEGPAAVRHGRPPADLHLARAEGFEVLKDGADGLRRIMRMLVDDALADPDANWGLRPMLGRLHDCFLPRESGPEVEPIREIIAEFVAETMPHHHAGVAVGRKVESRLLSIRSASEMSGWHPKTLRKVLRLFEMIGPETDGLMDERVVFERAAFEARFPPASETFSRNALAEYLQMSRVHGKIVIETYIEPFYGKDKRYGIGEFRFTRAAADAFMDRLFAGAVEVDAPADGMVDIYEARHRTLSTVPQMIDLILSGRLTWKGRLAGRRDYGALLLDLAEVRQRLSGEDHGGLAAYKAAKIMKTRPEVVAALIRIGALPSFIAKDPVNKCDVLLVRPADIEAFQARYVSLFTLARERGEHFRHTMQFVQRAALRPCFDPRIVDVCFYDRHDLPTPSDRC</sequence>
<feature type="domain" description="TniQ" evidence="1">
    <location>
        <begin position="7"/>
        <end position="141"/>
    </location>
</feature>
<protein>
    <recommendedName>
        <fullName evidence="1">TniQ domain-containing protein</fullName>
    </recommendedName>
</protein>
<dbReference type="Pfam" id="PF06527">
    <property type="entry name" value="TniQ"/>
    <property type="match status" value="1"/>
</dbReference>
<organism evidence="2 3">
    <name type="scientific">Jiella endophytica</name>
    <dbReference type="NCBI Taxonomy" id="2558362"/>
    <lineage>
        <taxon>Bacteria</taxon>
        <taxon>Pseudomonadati</taxon>
        <taxon>Pseudomonadota</taxon>
        <taxon>Alphaproteobacteria</taxon>
        <taxon>Hyphomicrobiales</taxon>
        <taxon>Aurantimonadaceae</taxon>
        <taxon>Jiella</taxon>
    </lineage>
</organism>
<keyword evidence="3" id="KW-1185">Reference proteome</keyword>
<dbReference type="EMBL" id="SOZD01000006">
    <property type="protein sequence ID" value="TFF19871.1"/>
    <property type="molecule type" value="Genomic_DNA"/>
</dbReference>
<dbReference type="RefSeq" id="WP_134763552.1">
    <property type="nucleotide sequence ID" value="NZ_SOZD01000006.1"/>
</dbReference>
<proteinExistence type="predicted"/>